<name>A0A942I769_9HYPH</name>
<proteinExistence type="inferred from homology"/>
<feature type="transmembrane region" description="Helical" evidence="12">
    <location>
        <begin position="52"/>
        <end position="73"/>
    </location>
</feature>
<keyword evidence="8 12" id="KW-1133">Transmembrane helix</keyword>
<accession>A0A942I769</accession>
<dbReference type="PANTHER" id="PTHR13285">
    <property type="entry name" value="ACYLTRANSFERASE"/>
    <property type="match status" value="1"/>
</dbReference>
<evidence type="ECO:0000256" key="4">
    <source>
        <dbReference type="ARBA" id="ARBA00016084"/>
    </source>
</evidence>
<evidence type="ECO:0000256" key="3">
    <source>
        <dbReference type="ARBA" id="ARBA00010323"/>
    </source>
</evidence>
<keyword evidence="9 11" id="KW-0472">Membrane</keyword>
<comment type="pathway">
    <text evidence="2">Glycan biosynthesis; alginate biosynthesis.</text>
</comment>
<evidence type="ECO:0000256" key="7">
    <source>
        <dbReference type="ARBA" id="ARBA00022841"/>
    </source>
</evidence>
<evidence type="ECO:0000256" key="6">
    <source>
        <dbReference type="ARBA" id="ARBA00022692"/>
    </source>
</evidence>
<feature type="transmembrane region" description="Helical" evidence="12">
    <location>
        <begin position="450"/>
        <end position="472"/>
    </location>
</feature>
<keyword evidence="7" id="KW-0016">Alginate biosynthesis</keyword>
<protein>
    <recommendedName>
        <fullName evidence="4">Probable alginate O-acetylase AlgI</fullName>
    </recommendedName>
    <alternativeName>
        <fullName evidence="10">Alginate biosynthesis protein AlgI</fullName>
    </alternativeName>
</protein>
<dbReference type="PANTHER" id="PTHR13285:SF18">
    <property type="entry name" value="PROTEIN-CYSTEINE N-PALMITOYLTRANSFERASE RASP"/>
    <property type="match status" value="1"/>
</dbReference>
<dbReference type="PIRSF" id="PIRSF500217">
    <property type="entry name" value="AlgI"/>
    <property type="match status" value="1"/>
</dbReference>
<evidence type="ECO:0000256" key="12">
    <source>
        <dbReference type="SAM" id="Phobius"/>
    </source>
</evidence>
<keyword evidence="11" id="KW-0012">Acyltransferase</keyword>
<evidence type="ECO:0000256" key="2">
    <source>
        <dbReference type="ARBA" id="ARBA00005182"/>
    </source>
</evidence>
<evidence type="ECO:0000313" key="14">
    <source>
        <dbReference type="Proteomes" id="UP000678281"/>
    </source>
</evidence>
<feature type="transmembrane region" description="Helical" evidence="12">
    <location>
        <begin position="320"/>
        <end position="343"/>
    </location>
</feature>
<evidence type="ECO:0000256" key="1">
    <source>
        <dbReference type="ARBA" id="ARBA00004651"/>
    </source>
</evidence>
<evidence type="ECO:0000256" key="10">
    <source>
        <dbReference type="ARBA" id="ARBA00031030"/>
    </source>
</evidence>
<evidence type="ECO:0000313" key="13">
    <source>
        <dbReference type="EMBL" id="MBS3849788.1"/>
    </source>
</evidence>
<dbReference type="GO" id="GO:0016746">
    <property type="term" value="F:acyltransferase activity"/>
    <property type="evidence" value="ECO:0007669"/>
    <property type="project" value="UniProtKB-KW"/>
</dbReference>
<feature type="transmembrane region" description="Helical" evidence="12">
    <location>
        <begin position="363"/>
        <end position="382"/>
    </location>
</feature>
<evidence type="ECO:0000256" key="5">
    <source>
        <dbReference type="ARBA" id="ARBA00022475"/>
    </source>
</evidence>
<organism evidence="13 14">
    <name type="scientific">Devosia litorisediminis</name>
    <dbReference type="NCBI Taxonomy" id="2829817"/>
    <lineage>
        <taxon>Bacteria</taxon>
        <taxon>Pseudomonadati</taxon>
        <taxon>Pseudomonadota</taxon>
        <taxon>Alphaproteobacteria</taxon>
        <taxon>Hyphomicrobiales</taxon>
        <taxon>Devosiaceae</taxon>
        <taxon>Devosia</taxon>
    </lineage>
</organism>
<dbReference type="Proteomes" id="UP000678281">
    <property type="component" value="Unassembled WGS sequence"/>
</dbReference>
<reference evidence="13" key="1">
    <citation type="submission" date="2021-04" db="EMBL/GenBank/DDBJ databases">
        <title>Devosia litorisediminis sp. nov., isolated from a sand dune.</title>
        <authorList>
            <person name="Park S."/>
            <person name="Yoon J.-H."/>
        </authorList>
    </citation>
    <scope>NUCLEOTIDE SEQUENCE</scope>
    <source>
        <strain evidence="13">BSSL-BM10</strain>
    </source>
</reference>
<dbReference type="InterPro" id="IPR051085">
    <property type="entry name" value="MB_O-acyltransferase"/>
</dbReference>
<comment type="similarity">
    <text evidence="3 11">Belongs to the membrane-bound acyltransferase family.</text>
</comment>
<sequence>MSGNDPLGADMLFYDLPFYVLFALVLPLNFALRGKARITMLLAASYIFYGWWDWRFLSLLIISTAVDYIVGIMMERADEQRRRKALLAISMLANLGMLGFFKYFNFFTDTFVAAFSIPDSQRFFVDVVLPPGISFYTFQTMSYTIDIYRRRVNAERSILTFATFVSFFPQLVAGPIERPGKLIPQLHREPKFHWANVYYGSRLFILGLFKKLVIADNLAKISDAAFADPSGQTSVGLAIAAYCFAIQIYCDFSGYTDMARGVAKMIGVNLSLNFNLPYWSRTLNEFWRRWHMTLSYWLRDYVYIPLGGSRQGLWMHCRNLLITFTLSGLWHGASWTFVLWGVLHGSYIIGELLVGRLTRWRPPPAIQIFLTFHVVVALWILFRAQTMAAASAFYTTLLSPSSWYWTSADQSNALLLLLYASPLVLFQLWQFRADSLVPDLRWNNRIVHGLAMGTSAFFAIAWGATGGGQFIYFQF</sequence>
<feature type="transmembrane region" description="Helical" evidence="12">
    <location>
        <begin position="412"/>
        <end position="429"/>
    </location>
</feature>
<keyword evidence="6 12" id="KW-0812">Transmembrane</keyword>
<keyword evidence="11" id="KW-0808">Transferase</keyword>
<keyword evidence="14" id="KW-1185">Reference proteome</keyword>
<evidence type="ECO:0000256" key="8">
    <source>
        <dbReference type="ARBA" id="ARBA00022989"/>
    </source>
</evidence>
<dbReference type="AlphaFoldDB" id="A0A942I769"/>
<comment type="caution">
    <text evidence="13">The sequence shown here is derived from an EMBL/GenBank/DDBJ whole genome shotgun (WGS) entry which is preliminary data.</text>
</comment>
<feature type="transmembrane region" description="Helical" evidence="12">
    <location>
        <begin position="12"/>
        <end position="32"/>
    </location>
</feature>
<dbReference type="InterPro" id="IPR024194">
    <property type="entry name" value="Ac/AlaTfrase_AlgI/DltB"/>
</dbReference>
<feature type="transmembrane region" description="Helical" evidence="12">
    <location>
        <begin position="124"/>
        <end position="145"/>
    </location>
</feature>
<evidence type="ECO:0000256" key="9">
    <source>
        <dbReference type="ARBA" id="ARBA00023136"/>
    </source>
</evidence>
<dbReference type="EMBL" id="JAGXTP010000002">
    <property type="protein sequence ID" value="MBS3849788.1"/>
    <property type="molecule type" value="Genomic_DNA"/>
</dbReference>
<dbReference type="GO" id="GO:0042121">
    <property type="term" value="P:alginic acid biosynthetic process"/>
    <property type="evidence" value="ECO:0007669"/>
    <property type="project" value="UniProtKB-KW"/>
</dbReference>
<feature type="transmembrane region" description="Helical" evidence="12">
    <location>
        <begin position="157"/>
        <end position="176"/>
    </location>
</feature>
<dbReference type="InterPro" id="IPR004299">
    <property type="entry name" value="MBOAT_fam"/>
</dbReference>
<keyword evidence="5 11" id="KW-1003">Cell membrane</keyword>
<dbReference type="InterPro" id="IPR028362">
    <property type="entry name" value="AlgI"/>
</dbReference>
<evidence type="ECO:0000256" key="11">
    <source>
        <dbReference type="PIRNR" id="PIRNR016636"/>
    </source>
</evidence>
<dbReference type="PIRSF" id="PIRSF016636">
    <property type="entry name" value="AlgI_DltB"/>
    <property type="match status" value="1"/>
</dbReference>
<feature type="transmembrane region" description="Helical" evidence="12">
    <location>
        <begin position="85"/>
        <end position="104"/>
    </location>
</feature>
<dbReference type="RefSeq" id="WP_212659420.1">
    <property type="nucleotide sequence ID" value="NZ_JAGXTP010000002.1"/>
</dbReference>
<gene>
    <name evidence="13" type="ORF">KD146_13885</name>
</gene>
<dbReference type="Pfam" id="PF03062">
    <property type="entry name" value="MBOAT"/>
    <property type="match status" value="1"/>
</dbReference>
<comment type="subcellular location">
    <subcellularLocation>
        <location evidence="1">Cell membrane</location>
        <topology evidence="1">Multi-pass membrane protein</topology>
    </subcellularLocation>
</comment>
<dbReference type="GO" id="GO:0005886">
    <property type="term" value="C:plasma membrane"/>
    <property type="evidence" value="ECO:0007669"/>
    <property type="project" value="UniProtKB-SubCell"/>
</dbReference>